<comment type="subcellular location">
    <subcellularLocation>
        <location evidence="1">Golgi apparatus membrane</location>
        <topology evidence="1">Single-pass type II membrane protein</topology>
    </subcellularLocation>
</comment>
<gene>
    <name evidence="7" type="ORF">Cni_G14548</name>
</gene>
<evidence type="ECO:0000256" key="2">
    <source>
        <dbReference type="ARBA" id="ARBA00005664"/>
    </source>
</evidence>
<evidence type="ECO:0000256" key="5">
    <source>
        <dbReference type="ARBA" id="ARBA00022968"/>
    </source>
</evidence>
<protein>
    <submittedName>
        <fullName evidence="7">Alpha-1,6-mannosyltransferase MNN10</fullName>
    </submittedName>
</protein>
<organism evidence="7 8">
    <name type="scientific">Canna indica</name>
    <name type="common">Indian-shot</name>
    <dbReference type="NCBI Taxonomy" id="4628"/>
    <lineage>
        <taxon>Eukaryota</taxon>
        <taxon>Viridiplantae</taxon>
        <taxon>Streptophyta</taxon>
        <taxon>Embryophyta</taxon>
        <taxon>Tracheophyta</taxon>
        <taxon>Spermatophyta</taxon>
        <taxon>Magnoliopsida</taxon>
        <taxon>Liliopsida</taxon>
        <taxon>Zingiberales</taxon>
        <taxon>Cannaceae</taxon>
        <taxon>Canna</taxon>
    </lineage>
</organism>
<dbReference type="Pfam" id="PF05637">
    <property type="entry name" value="Glyco_transf_34"/>
    <property type="match status" value="1"/>
</dbReference>
<dbReference type="InterPro" id="IPR029044">
    <property type="entry name" value="Nucleotide-diphossugar_trans"/>
</dbReference>
<dbReference type="PANTHER" id="PTHR31306:SF4">
    <property type="entry name" value="ALPHA-1,2-GALACTOSYLTRANSFERASE"/>
    <property type="match status" value="1"/>
</dbReference>
<keyword evidence="5" id="KW-0735">Signal-anchor</keyword>
<dbReference type="Proteomes" id="UP001327560">
    <property type="component" value="Chromosome 4"/>
</dbReference>
<comment type="similarity">
    <text evidence="2">Belongs to the glycosyltransferase 34 family.</text>
</comment>
<evidence type="ECO:0000313" key="8">
    <source>
        <dbReference type="Proteomes" id="UP001327560"/>
    </source>
</evidence>
<dbReference type="EMBL" id="CP136893">
    <property type="protein sequence ID" value="WOL05817.1"/>
    <property type="molecule type" value="Genomic_DNA"/>
</dbReference>
<evidence type="ECO:0000313" key="7">
    <source>
        <dbReference type="EMBL" id="WOL05817.1"/>
    </source>
</evidence>
<reference evidence="7 8" key="1">
    <citation type="submission" date="2023-10" db="EMBL/GenBank/DDBJ databases">
        <title>Chromosome-scale genome assembly provides insights into flower coloration mechanisms of Canna indica.</title>
        <authorList>
            <person name="Li C."/>
        </authorList>
    </citation>
    <scope>NUCLEOTIDE SEQUENCE [LARGE SCALE GENOMIC DNA]</scope>
    <source>
        <tissue evidence="7">Flower</tissue>
    </source>
</reference>
<evidence type="ECO:0000256" key="6">
    <source>
        <dbReference type="ARBA" id="ARBA00023034"/>
    </source>
</evidence>
<keyword evidence="6" id="KW-0333">Golgi apparatus</keyword>
<dbReference type="PANTHER" id="PTHR31306">
    <property type="entry name" value="ALPHA-1,6-MANNOSYLTRANSFERASE MNN11-RELATED"/>
    <property type="match status" value="1"/>
</dbReference>
<name>A0AAQ3KCC0_9LILI</name>
<dbReference type="SUPFAM" id="SSF53448">
    <property type="entry name" value="Nucleotide-diphospho-sugar transferases"/>
    <property type="match status" value="1"/>
</dbReference>
<dbReference type="AlphaFoldDB" id="A0AAQ3KCC0"/>
<dbReference type="InterPro" id="IPR008630">
    <property type="entry name" value="Glyco_trans_34"/>
</dbReference>
<dbReference type="GO" id="GO:0006487">
    <property type="term" value="P:protein N-linked glycosylation"/>
    <property type="evidence" value="ECO:0007669"/>
    <property type="project" value="TreeGrafter"/>
</dbReference>
<keyword evidence="4" id="KW-0808">Transferase</keyword>
<evidence type="ECO:0000256" key="1">
    <source>
        <dbReference type="ARBA" id="ARBA00004323"/>
    </source>
</evidence>
<keyword evidence="3" id="KW-0328">Glycosyltransferase</keyword>
<keyword evidence="5" id="KW-0812">Transmembrane</keyword>
<evidence type="ECO:0000256" key="3">
    <source>
        <dbReference type="ARBA" id="ARBA00022676"/>
    </source>
</evidence>
<dbReference type="GO" id="GO:0016757">
    <property type="term" value="F:glycosyltransferase activity"/>
    <property type="evidence" value="ECO:0007669"/>
    <property type="project" value="UniProtKB-KW"/>
</dbReference>
<dbReference type="GO" id="GO:0000139">
    <property type="term" value="C:Golgi membrane"/>
    <property type="evidence" value="ECO:0007669"/>
    <property type="project" value="UniProtKB-SubCell"/>
</dbReference>
<keyword evidence="8" id="KW-1185">Reference proteome</keyword>
<evidence type="ECO:0000256" key="4">
    <source>
        <dbReference type="ARBA" id="ARBA00022679"/>
    </source>
</evidence>
<dbReference type="Gene3D" id="3.90.550.10">
    <property type="entry name" value="Spore Coat Polysaccharide Biosynthesis Protein SpsA, Chain A"/>
    <property type="match status" value="1"/>
</dbReference>
<accession>A0AAQ3KCC0</accession>
<sequence length="314" mass="35181">MAPRSSPPPPLRWAKPRQLHRRVPPFLLLFLCAASLLLTLTFLRSSAVVLRIANSLGRQCAQEYDSGADAGAPGSWRRSVAMVSFSDEGESGGGRRSFRGVGEAVAGNKRAYAAAMGYGYVDARGLVDPSRPPSWSKILAVRWLLPRYDWVFWNDADTMVMNPAISLENILHAAIGHRDFDKSPDLVVTEDTNGINAGVFFVRRSEWSEKFLQTWWNQSSFVQFGSTKSGDNDALKQLIYNLPLGELRTHIVISRMQCLFNSYPWVPTLKSIHRLFTSPRSTWNGVYSDGDFMVHLAGLDDKKKWVAKMLEELG</sequence>
<proteinExistence type="inferred from homology"/>